<protein>
    <recommendedName>
        <fullName evidence="3">Spore coat protein D</fullName>
    </recommendedName>
</protein>
<gene>
    <name evidence="1" type="ORF">K1I37_18840</name>
</gene>
<evidence type="ECO:0000313" key="1">
    <source>
        <dbReference type="EMBL" id="UNO48688.1"/>
    </source>
</evidence>
<dbReference type="RefSeq" id="WP_236613857.1">
    <property type="nucleotide sequence ID" value="NZ_AURB01000113.1"/>
</dbReference>
<organism evidence="1 2">
    <name type="scientific">Alicyclobacillus acidoterrestris (strain ATCC 49025 / DSM 3922 / CIP 106132 / NCIMB 13137 / GD3B)</name>
    <dbReference type="NCBI Taxonomy" id="1356854"/>
    <lineage>
        <taxon>Bacteria</taxon>
        <taxon>Bacillati</taxon>
        <taxon>Bacillota</taxon>
        <taxon>Bacilli</taxon>
        <taxon>Bacillales</taxon>
        <taxon>Alicyclobacillaceae</taxon>
        <taxon>Alicyclobacillus</taxon>
    </lineage>
</organism>
<dbReference type="Proteomes" id="UP000829401">
    <property type="component" value="Chromosome"/>
</dbReference>
<dbReference type="KEGG" id="aaco:K1I37_18840"/>
<proteinExistence type="predicted"/>
<reference evidence="2" key="1">
    <citation type="journal article" date="2022" name="G3 (Bethesda)">
        <title>Unveiling the complete genome sequence of Alicyclobacillus acidoterrestris DSM 3922T, a taint-producing strain.</title>
        <authorList>
            <person name="Leonardo I.C."/>
            <person name="Barreto Crespo M.T."/>
            <person name="Gaspar F.B."/>
        </authorList>
    </citation>
    <scope>NUCLEOTIDE SEQUENCE [LARGE SCALE GENOMIC DNA]</scope>
    <source>
        <strain evidence="2">DSM 3922</strain>
    </source>
</reference>
<evidence type="ECO:0000313" key="2">
    <source>
        <dbReference type="Proteomes" id="UP000829401"/>
    </source>
</evidence>
<dbReference type="EMBL" id="CP080467">
    <property type="protein sequence ID" value="UNO48688.1"/>
    <property type="molecule type" value="Genomic_DNA"/>
</dbReference>
<name>A0A9E6ZH40_ALIAG</name>
<evidence type="ECO:0008006" key="3">
    <source>
        <dbReference type="Google" id="ProtNLM"/>
    </source>
</evidence>
<dbReference type="AlphaFoldDB" id="A0A9E6ZH40"/>
<accession>A0A9E6ZH40</accession>
<keyword evidence="2" id="KW-1185">Reference proteome</keyword>
<sequence>MNESNTTESFADVNRKKNEFPREQALARYHQPYPCMDYKATTIYGGAVQMMKKCPPIICDPQYIVRDCYIPREVPIIHPIVNVERRVIVNVPRHYVQPMTRNEVVDPGCPGCHKP</sequence>